<accession>A0A109N034</accession>
<proteinExistence type="predicted"/>
<feature type="chain" id="PRO_5007139504" evidence="1">
    <location>
        <begin position="23"/>
        <end position="274"/>
    </location>
</feature>
<dbReference type="RefSeq" id="WP_061141374.1">
    <property type="nucleotide sequence ID" value="NZ_LNNH01000012.1"/>
</dbReference>
<sequence length="274" mass="30402">MKYLSIVAVFLFSFGFATEGFAEENGTNVSKERLTNTELDYLVNEVGNTEEEAEDLPVEIAKQLIEEEAQVIDTGSEIMDIYLPEFNKPGQVQIRPFATIAASTLKLGGTVYKVTSDRSKEDKFYVYGNFQWLKTPSYTLVDKMTIGFPSSSGLYLPTSGGKVTQHQHRYSQDQQGNGRWIDYAIKYSPSNWEPSAGVAGSYDLKASTSKTKHKGYIGQYVYVPTSKNGKINIKIEYGHRRVGGTPTVSVYPAGLSITPTSITDTRPYGLTLSY</sequence>
<feature type="signal peptide" evidence="1">
    <location>
        <begin position="1"/>
        <end position="22"/>
    </location>
</feature>
<gene>
    <name evidence="2" type="ORF">AS888_15480</name>
</gene>
<evidence type="ECO:0000313" key="3">
    <source>
        <dbReference type="Proteomes" id="UP000064189"/>
    </source>
</evidence>
<protein>
    <submittedName>
        <fullName evidence="2">Uncharacterized protein</fullName>
    </submittedName>
</protein>
<evidence type="ECO:0000256" key="1">
    <source>
        <dbReference type="SAM" id="SignalP"/>
    </source>
</evidence>
<evidence type="ECO:0000313" key="2">
    <source>
        <dbReference type="EMBL" id="KWW21021.1"/>
    </source>
</evidence>
<organism evidence="2 3">
    <name type="scientific">Peribacillus simplex</name>
    <dbReference type="NCBI Taxonomy" id="1478"/>
    <lineage>
        <taxon>Bacteria</taxon>
        <taxon>Bacillati</taxon>
        <taxon>Bacillota</taxon>
        <taxon>Bacilli</taxon>
        <taxon>Bacillales</taxon>
        <taxon>Bacillaceae</taxon>
        <taxon>Peribacillus</taxon>
    </lineage>
</organism>
<name>A0A109N034_9BACI</name>
<keyword evidence="1" id="KW-0732">Signal</keyword>
<keyword evidence="3" id="KW-1185">Reference proteome</keyword>
<dbReference type="AlphaFoldDB" id="A0A109N034"/>
<dbReference type="Proteomes" id="UP000064189">
    <property type="component" value="Unassembled WGS sequence"/>
</dbReference>
<reference evidence="2 3" key="1">
    <citation type="submission" date="2015-11" db="EMBL/GenBank/DDBJ databases">
        <title>Genome Sequence of Bacillus simplex strain VanAntwerpen2.</title>
        <authorList>
            <person name="Couger M.B."/>
        </authorList>
    </citation>
    <scope>NUCLEOTIDE SEQUENCE [LARGE SCALE GENOMIC DNA]</scope>
    <source>
        <strain evidence="2 3">VanAntwerpen02</strain>
    </source>
</reference>
<dbReference type="EMBL" id="LNNH01000012">
    <property type="protein sequence ID" value="KWW21021.1"/>
    <property type="molecule type" value="Genomic_DNA"/>
</dbReference>
<comment type="caution">
    <text evidence="2">The sequence shown here is derived from an EMBL/GenBank/DDBJ whole genome shotgun (WGS) entry which is preliminary data.</text>
</comment>